<evidence type="ECO:0000313" key="1">
    <source>
        <dbReference type="EMBL" id="VVE89863.1"/>
    </source>
</evidence>
<accession>A0A5E5BZS5</accession>
<gene>
    <name evidence="1" type="ORF">PBR20603_03836</name>
</gene>
<name>A0A5E5BZS5_9BURK</name>
<reference evidence="1 2" key="1">
    <citation type="submission" date="2019-08" db="EMBL/GenBank/DDBJ databases">
        <authorList>
            <person name="Peeters C."/>
        </authorList>
    </citation>
    <scope>NUCLEOTIDE SEQUENCE [LARGE SCALE GENOMIC DNA]</scope>
    <source>
        <strain evidence="1 2">LMG 20603</strain>
    </source>
</reference>
<organism evidence="1 2">
    <name type="scientific">Pandoraea bronchicola</name>
    <dbReference type="NCBI Taxonomy" id="2508287"/>
    <lineage>
        <taxon>Bacteria</taxon>
        <taxon>Pseudomonadati</taxon>
        <taxon>Pseudomonadota</taxon>
        <taxon>Betaproteobacteria</taxon>
        <taxon>Burkholderiales</taxon>
        <taxon>Burkholderiaceae</taxon>
        <taxon>Pandoraea</taxon>
    </lineage>
</organism>
<protein>
    <submittedName>
        <fullName evidence="1">Uncharacterized protein</fullName>
    </submittedName>
</protein>
<dbReference type="Proteomes" id="UP000382040">
    <property type="component" value="Unassembled WGS sequence"/>
</dbReference>
<keyword evidence="2" id="KW-1185">Reference proteome</keyword>
<evidence type="ECO:0000313" key="2">
    <source>
        <dbReference type="Proteomes" id="UP000382040"/>
    </source>
</evidence>
<proteinExistence type="predicted"/>
<sequence length="76" mass="8284">MAGLAHGVDADTLVVLARGPLTLGQQQFAWFQVTFTSTRPRIVPEQAEHTNATPFPVELQVPAVDKTPVLAKNRFS</sequence>
<dbReference type="AlphaFoldDB" id="A0A5E5BZS5"/>
<dbReference type="EMBL" id="CABPST010000012">
    <property type="protein sequence ID" value="VVE89863.1"/>
    <property type="molecule type" value="Genomic_DNA"/>
</dbReference>